<dbReference type="InterPro" id="IPR014710">
    <property type="entry name" value="RmlC-like_jellyroll"/>
</dbReference>
<protein>
    <recommendedName>
        <fullName evidence="2">dTDP-4-dehydrorhamnose 3,5-epimerase</fullName>
    </recommendedName>
</protein>
<dbReference type="SUPFAM" id="SSF51182">
    <property type="entry name" value="RmlC-like cupins"/>
    <property type="match status" value="1"/>
</dbReference>
<dbReference type="PANTHER" id="PTHR21047">
    <property type="entry name" value="DTDP-6-DEOXY-D-GLUCOSE-3,5 EPIMERASE"/>
    <property type="match status" value="1"/>
</dbReference>
<feature type="non-terminal residue" evidence="1">
    <location>
        <position position="1"/>
    </location>
</feature>
<evidence type="ECO:0000313" key="1">
    <source>
        <dbReference type="EMBL" id="GAF76164.1"/>
    </source>
</evidence>
<gene>
    <name evidence="1" type="ORF">S01H1_15777</name>
</gene>
<dbReference type="GO" id="GO:0008830">
    <property type="term" value="F:dTDP-4-dehydrorhamnose 3,5-epimerase activity"/>
    <property type="evidence" value="ECO:0007669"/>
    <property type="project" value="InterPro"/>
</dbReference>
<dbReference type="PANTHER" id="PTHR21047:SF2">
    <property type="entry name" value="THYMIDINE DIPHOSPHO-4-KETO-RHAMNOSE 3,5-EPIMERASE"/>
    <property type="match status" value="1"/>
</dbReference>
<accession>X0S572</accession>
<comment type="caution">
    <text evidence="1">The sequence shown here is derived from an EMBL/GenBank/DDBJ whole genome shotgun (WGS) entry which is preliminary data.</text>
</comment>
<name>X0S572_9ZZZZ</name>
<dbReference type="InterPro" id="IPR000888">
    <property type="entry name" value="RmlC-like"/>
</dbReference>
<organism evidence="1">
    <name type="scientific">marine sediment metagenome</name>
    <dbReference type="NCBI Taxonomy" id="412755"/>
    <lineage>
        <taxon>unclassified sequences</taxon>
        <taxon>metagenomes</taxon>
        <taxon>ecological metagenomes</taxon>
    </lineage>
</organism>
<reference evidence="1" key="1">
    <citation type="journal article" date="2014" name="Front. Microbiol.">
        <title>High frequency of phylogenetically diverse reductive dehalogenase-homologous genes in deep subseafloor sedimentary metagenomes.</title>
        <authorList>
            <person name="Kawai M."/>
            <person name="Futagami T."/>
            <person name="Toyoda A."/>
            <person name="Takaki Y."/>
            <person name="Nishi S."/>
            <person name="Hori S."/>
            <person name="Arai W."/>
            <person name="Tsubouchi T."/>
            <person name="Morono Y."/>
            <person name="Uchiyama I."/>
            <person name="Ito T."/>
            <person name="Fujiyama A."/>
            <person name="Inagaki F."/>
            <person name="Takami H."/>
        </authorList>
    </citation>
    <scope>NUCLEOTIDE SEQUENCE</scope>
    <source>
        <strain evidence="1">Expedition CK06-06</strain>
    </source>
</reference>
<sequence>IDGVKIKKLKVVPDERGRLMEILRSDDSLFLKFGQVYMTTTYPGIVKAWHLHKKQTDNIACVQGMIKLALYDSREGSPTFKEVNQFYLGIHNPLLVQIPVDVYHGWMCVSEEEAVVVNIPTEVYDYENPDEHRLDPHQNDIPYDWRRKDG</sequence>
<dbReference type="EMBL" id="BARS01008258">
    <property type="protein sequence ID" value="GAF76164.1"/>
    <property type="molecule type" value="Genomic_DNA"/>
</dbReference>
<dbReference type="Gene3D" id="2.60.120.10">
    <property type="entry name" value="Jelly Rolls"/>
    <property type="match status" value="1"/>
</dbReference>
<proteinExistence type="predicted"/>
<dbReference type="AlphaFoldDB" id="X0S572"/>
<dbReference type="InterPro" id="IPR011051">
    <property type="entry name" value="RmlC_Cupin_sf"/>
</dbReference>
<evidence type="ECO:0008006" key="2">
    <source>
        <dbReference type="Google" id="ProtNLM"/>
    </source>
</evidence>
<dbReference type="GO" id="GO:0005829">
    <property type="term" value="C:cytosol"/>
    <property type="evidence" value="ECO:0007669"/>
    <property type="project" value="TreeGrafter"/>
</dbReference>
<dbReference type="GO" id="GO:0000271">
    <property type="term" value="P:polysaccharide biosynthetic process"/>
    <property type="evidence" value="ECO:0007669"/>
    <property type="project" value="TreeGrafter"/>
</dbReference>
<dbReference type="Pfam" id="PF00908">
    <property type="entry name" value="dTDP_sugar_isom"/>
    <property type="match status" value="1"/>
</dbReference>